<evidence type="ECO:0000256" key="1">
    <source>
        <dbReference type="SAM" id="MobiDB-lite"/>
    </source>
</evidence>
<feature type="transmembrane region" description="Helical" evidence="2">
    <location>
        <begin position="604"/>
        <end position="630"/>
    </location>
</feature>
<feature type="compositionally biased region" description="Basic and acidic residues" evidence="1">
    <location>
        <begin position="1046"/>
        <end position="1058"/>
    </location>
</feature>
<keyword evidence="2" id="KW-0472">Membrane</keyword>
<dbReference type="EMBL" id="JAKNCJ010000012">
    <property type="protein sequence ID" value="MCL6424351.1"/>
    <property type="molecule type" value="Genomic_DNA"/>
</dbReference>
<evidence type="ECO:0000256" key="2">
    <source>
        <dbReference type="SAM" id="Phobius"/>
    </source>
</evidence>
<feature type="compositionally biased region" description="Pro residues" evidence="1">
    <location>
        <begin position="1317"/>
        <end position="1327"/>
    </location>
</feature>
<name>A0ABT0R339_9MICO</name>
<keyword evidence="4" id="KW-1185">Reference proteome</keyword>
<dbReference type="Proteomes" id="UP001203761">
    <property type="component" value="Unassembled WGS sequence"/>
</dbReference>
<feature type="compositionally biased region" description="Low complexity" evidence="1">
    <location>
        <begin position="1409"/>
        <end position="1425"/>
    </location>
</feature>
<feature type="compositionally biased region" description="Gly residues" evidence="1">
    <location>
        <begin position="1463"/>
        <end position="1472"/>
    </location>
</feature>
<feature type="compositionally biased region" description="Low complexity" evidence="1">
    <location>
        <begin position="1441"/>
        <end position="1450"/>
    </location>
</feature>
<evidence type="ECO:0000313" key="3">
    <source>
        <dbReference type="EMBL" id="MCL6424351.1"/>
    </source>
</evidence>
<feature type="transmembrane region" description="Helical" evidence="2">
    <location>
        <begin position="573"/>
        <end position="592"/>
    </location>
</feature>
<feature type="region of interest" description="Disordered" evidence="1">
    <location>
        <begin position="1111"/>
        <end position="1151"/>
    </location>
</feature>
<reference evidence="3" key="1">
    <citation type="submission" date="2022-02" db="EMBL/GenBank/DDBJ databases">
        <authorList>
            <person name="Lee M."/>
            <person name="Kim S.-J."/>
            <person name="Jung M.-Y."/>
        </authorList>
    </citation>
    <scope>NUCLEOTIDE SEQUENCE</scope>
    <source>
        <strain evidence="3">JHP9</strain>
    </source>
</reference>
<accession>A0ABT0R339</accession>
<feature type="transmembrane region" description="Helical" evidence="2">
    <location>
        <begin position="642"/>
        <end position="662"/>
    </location>
</feature>
<feature type="compositionally biased region" description="Basic and acidic residues" evidence="1">
    <location>
        <begin position="1189"/>
        <end position="1199"/>
    </location>
</feature>
<feature type="region of interest" description="Disordered" evidence="1">
    <location>
        <begin position="1168"/>
        <end position="1228"/>
    </location>
</feature>
<feature type="transmembrane region" description="Helical" evidence="2">
    <location>
        <begin position="228"/>
        <end position="247"/>
    </location>
</feature>
<feature type="region of interest" description="Disordered" evidence="1">
    <location>
        <begin position="1275"/>
        <end position="1499"/>
    </location>
</feature>
<feature type="compositionally biased region" description="Pro residues" evidence="1">
    <location>
        <begin position="1373"/>
        <end position="1390"/>
    </location>
</feature>
<feature type="compositionally biased region" description="Basic and acidic residues" evidence="1">
    <location>
        <begin position="1426"/>
        <end position="1439"/>
    </location>
</feature>
<proteinExistence type="predicted"/>
<gene>
    <name evidence="3" type="ORF">Bequi_13350</name>
</gene>
<feature type="transmembrane region" description="Helical" evidence="2">
    <location>
        <begin position="69"/>
        <end position="92"/>
    </location>
</feature>
<feature type="transmembrane region" description="Helical" evidence="2">
    <location>
        <begin position="544"/>
        <end position="566"/>
    </location>
</feature>
<keyword evidence="2" id="KW-1133">Transmembrane helix</keyword>
<sequence length="1499" mass="152459">MSLSAHLSDRGTRCSVIASKVRMVPTRSIRATGGDQHMHDHQEQDSGIDRDLMQATVRSVRRSRLSRRIIALIAPVLLMALSILIPSTAIAAGQGSLQIGGVVVSQGGTYALAPMAPMAPPGPVQVGDETDPTANIACGSASDNDLIPLVRWTESIDQHHQLLDDGWLKAAENVAASARSVATEMPGALGQSMWGWSAQLVGFSIEFCPLRQAGPPIDRFAATIGRTVVDSGIGALLLIITLVLVVLRMVRASRMGPGSLIQGAKSLFMPVLMGALLVMVTNGAMSSTPASASDDGPYVPGFMSPGWIMTKSSDALAAIANAPLQGVMYLQDDLTPKSAGEAVASDQNGSCSESMAQWRLQPGGSPAISAVSTLWEKPGLRYYVDSQYGSGDNSIGLASFCRLQDYQAGLYTDTVLNAAPTPEFTLYSTSGAPLANVKDAGPGPRFAWGGADARETLENEDASLVGWMICRPGADGAWTAIPEATGDGGLPNVDNATCSSWWSDDAVPSALKIDPGKSKTILEVADPDLREALLQIHAPSEPSWSSGLALALSGFVALLVYGLIAIVIMVAKLGAVVLGLFLLGALIIGMWADSASRLKRFGNRTFGVLLFTAAAQAIFVVIAVLSMIIVGMGSAFFTSSSMMAIWAAAAPLLTILLLHFGAKSLMGASPFTIQGAKAMASSGFSPGMMAGIGALGGAVGSRMSRVGQGVRNLASKGDAYNSAGSKVTGGTGKSDGVQGMSVSSDASAKGAVAGAEGGEQALSGAGAAAAAAGLASRGGRRRMRGAQLEAERSASAAALQEGASSKSIAAGRVIGYNKKGAAVTRGQLDAMSAEDRRKVTRELSEVKRTDKLALAQQRRAAFSERTAAATKAARTGLSSATAGIGMAAHSARTGDLRALGRQAGAGAGAALGGARSAAHAARIAAPGVRDGLGAGVRGAAKAASWAMDHKKQAAMYAGAGALALTGVGLPAAAALGATAAGWHLSKAGVRASSADARLERDNRRAARLETRRLAAQGAIGSGAVQERVQAKLDSAASKHQRGLTADAKRASGEAERVRARAPRSAPGEGLLGGRTRTAQLLSDRINSQSSAVAAGGAGLAAGAGLASGAIAASGQGGAPVQREGSGRVEQIEQSAASQVGQQSSATPEIVRPDGRSFDALAAQHEAQAPQFDPMLEPPMPDPGEYAPDVEPRQVAERAPAHQSALPPAHSSPSQLELGGTPMRHDVPDMSGAVEVEPARMEPVRVAEVPAVPSAPAAEIPAPRFDEAVQVEAPQASARVDLGSERSAELPVAPAPAPAVSAPTPTDPAPIEASRTPAPAPAPAPVSAPAPVHLEPARTPLPAQPQRPASERAAVESQAPRQAPEPARTHEPPRAPLPAPAPAPAPAPVSAPAPVHLEPAPSPQTHRTPPARAAVDRPAPAPASSRAPERPAEPRVDRARGTARAADAGRAGARRADTVPGARALGGGAGGVRGSESPRPLEPGQSRGSERDSGGKGGGR</sequence>
<feature type="compositionally biased region" description="Low complexity" evidence="1">
    <location>
        <begin position="1133"/>
        <end position="1145"/>
    </location>
</feature>
<evidence type="ECO:0000313" key="4">
    <source>
        <dbReference type="Proteomes" id="UP001203761"/>
    </source>
</evidence>
<comment type="caution">
    <text evidence="3">The sequence shown here is derived from an EMBL/GenBank/DDBJ whole genome shotgun (WGS) entry which is preliminary data.</text>
</comment>
<keyword evidence="2" id="KW-0812">Transmembrane</keyword>
<feature type="transmembrane region" description="Helical" evidence="2">
    <location>
        <begin position="267"/>
        <end position="285"/>
    </location>
</feature>
<dbReference type="RefSeq" id="WP_249738431.1">
    <property type="nucleotide sequence ID" value="NZ_JAKNCJ010000012.1"/>
</dbReference>
<organism evidence="3 4">
    <name type="scientific">Brachybacterium equifaecis</name>
    <dbReference type="NCBI Taxonomy" id="2910770"/>
    <lineage>
        <taxon>Bacteria</taxon>
        <taxon>Bacillati</taxon>
        <taxon>Actinomycetota</taxon>
        <taxon>Actinomycetes</taxon>
        <taxon>Micrococcales</taxon>
        <taxon>Dermabacteraceae</taxon>
        <taxon>Brachybacterium</taxon>
    </lineage>
</organism>
<protein>
    <submittedName>
        <fullName evidence="3">Uncharacterized protein</fullName>
    </submittedName>
</protein>
<feature type="region of interest" description="Disordered" evidence="1">
    <location>
        <begin position="1033"/>
        <end position="1072"/>
    </location>
</feature>